<feature type="domain" description="Phytocyanin" evidence="7">
    <location>
        <begin position="30"/>
        <end position="125"/>
    </location>
</feature>
<evidence type="ECO:0000313" key="9">
    <source>
        <dbReference type="Proteomes" id="UP001604277"/>
    </source>
</evidence>
<keyword evidence="3" id="KW-1015">Disulfide bond</keyword>
<keyword evidence="2" id="KW-0186">Copper</keyword>
<evidence type="ECO:0000259" key="7">
    <source>
        <dbReference type="PROSITE" id="PS51485"/>
    </source>
</evidence>
<evidence type="ECO:0000313" key="8">
    <source>
        <dbReference type="EMBL" id="KAL2477522.1"/>
    </source>
</evidence>
<dbReference type="InterPro" id="IPR003245">
    <property type="entry name" value="Phytocyanin_dom"/>
</dbReference>
<evidence type="ECO:0000256" key="4">
    <source>
        <dbReference type="ARBA" id="ARBA00071970"/>
    </source>
</evidence>
<evidence type="ECO:0000256" key="5">
    <source>
        <dbReference type="ARBA" id="ARBA00082491"/>
    </source>
</evidence>
<dbReference type="Gene3D" id="2.60.40.420">
    <property type="entry name" value="Cupredoxins - blue copper proteins"/>
    <property type="match status" value="1"/>
</dbReference>
<dbReference type="PANTHER" id="PTHR33021:SF9">
    <property type="entry name" value="PUTATIVE, EXPRESSED-RELATED"/>
    <property type="match status" value="1"/>
</dbReference>
<protein>
    <recommendedName>
        <fullName evidence="4">Basic blue protein</fullName>
    </recommendedName>
    <alternativeName>
        <fullName evidence="5">Plantacyanin</fullName>
    </alternativeName>
</protein>
<dbReference type="PANTHER" id="PTHR33021">
    <property type="entry name" value="BLUE COPPER PROTEIN"/>
    <property type="match status" value="1"/>
</dbReference>
<dbReference type="CDD" id="cd11013">
    <property type="entry name" value="Plantacyanin"/>
    <property type="match status" value="1"/>
</dbReference>
<dbReference type="GO" id="GO:0046872">
    <property type="term" value="F:metal ion binding"/>
    <property type="evidence" value="ECO:0007669"/>
    <property type="project" value="UniProtKB-KW"/>
</dbReference>
<proteinExistence type="predicted"/>
<dbReference type="Pfam" id="PF02298">
    <property type="entry name" value="Cu_bind_like"/>
    <property type="match status" value="1"/>
</dbReference>
<dbReference type="Proteomes" id="UP001604277">
    <property type="component" value="Unassembled WGS sequence"/>
</dbReference>
<dbReference type="EMBL" id="JBFOLJ010000014">
    <property type="protein sequence ID" value="KAL2477522.1"/>
    <property type="molecule type" value="Genomic_DNA"/>
</dbReference>
<organism evidence="8 9">
    <name type="scientific">Forsythia ovata</name>
    <dbReference type="NCBI Taxonomy" id="205694"/>
    <lineage>
        <taxon>Eukaryota</taxon>
        <taxon>Viridiplantae</taxon>
        <taxon>Streptophyta</taxon>
        <taxon>Embryophyta</taxon>
        <taxon>Tracheophyta</taxon>
        <taxon>Spermatophyta</taxon>
        <taxon>Magnoliopsida</taxon>
        <taxon>eudicotyledons</taxon>
        <taxon>Gunneridae</taxon>
        <taxon>Pentapetalae</taxon>
        <taxon>asterids</taxon>
        <taxon>lamiids</taxon>
        <taxon>Lamiales</taxon>
        <taxon>Oleaceae</taxon>
        <taxon>Forsythieae</taxon>
        <taxon>Forsythia</taxon>
    </lineage>
</organism>
<keyword evidence="6" id="KW-0732">Signal</keyword>
<evidence type="ECO:0000256" key="2">
    <source>
        <dbReference type="ARBA" id="ARBA00023008"/>
    </source>
</evidence>
<keyword evidence="9" id="KW-1185">Reference proteome</keyword>
<dbReference type="InterPro" id="IPR041844">
    <property type="entry name" value="Plantacyanin"/>
</dbReference>
<dbReference type="InterPro" id="IPR039391">
    <property type="entry name" value="Phytocyanin-like"/>
</dbReference>
<dbReference type="SUPFAM" id="SSF49503">
    <property type="entry name" value="Cupredoxins"/>
    <property type="match status" value="1"/>
</dbReference>
<comment type="caution">
    <text evidence="8">The sequence shown here is derived from an EMBL/GenBank/DDBJ whole genome shotgun (WGS) entry which is preliminary data.</text>
</comment>
<dbReference type="InterPro" id="IPR008972">
    <property type="entry name" value="Cupredoxin"/>
</dbReference>
<dbReference type="FunFam" id="2.60.40.420:FF:000013">
    <property type="entry name" value="basic blue protein-like"/>
    <property type="match status" value="1"/>
</dbReference>
<dbReference type="PROSITE" id="PS51485">
    <property type="entry name" value="PHYTOCYANIN"/>
    <property type="match status" value="1"/>
</dbReference>
<reference evidence="9" key="1">
    <citation type="submission" date="2024-07" db="EMBL/GenBank/DDBJ databases">
        <title>Two chromosome-level genome assemblies of Korean endemic species Abeliophyllum distichum and Forsythia ovata (Oleaceae).</title>
        <authorList>
            <person name="Jang H."/>
        </authorList>
    </citation>
    <scope>NUCLEOTIDE SEQUENCE [LARGE SCALE GENOMIC DNA]</scope>
</reference>
<evidence type="ECO:0000256" key="1">
    <source>
        <dbReference type="ARBA" id="ARBA00022723"/>
    </source>
</evidence>
<sequence length="125" mass="13441">MAEKRGSAIVATSLIMCLVVLFNCAVVEADTYIVGSASGWTFDVVGWPKGTNFKEGDILVFNYTPGTHNVVVVDESGYNRCTSPSGARVYQTGKDQIKLVKGQNYFICSFSGHCESGMKIAITAT</sequence>
<evidence type="ECO:0000256" key="6">
    <source>
        <dbReference type="SAM" id="SignalP"/>
    </source>
</evidence>
<accession>A0ABD1QMV8</accession>
<feature type="chain" id="PRO_5044754027" description="Basic blue protein" evidence="6">
    <location>
        <begin position="30"/>
        <end position="125"/>
    </location>
</feature>
<feature type="signal peptide" evidence="6">
    <location>
        <begin position="1"/>
        <end position="29"/>
    </location>
</feature>
<gene>
    <name evidence="8" type="ORF">Fot_46536</name>
</gene>
<evidence type="ECO:0000256" key="3">
    <source>
        <dbReference type="ARBA" id="ARBA00023157"/>
    </source>
</evidence>
<name>A0ABD1QMV8_9LAMI</name>
<keyword evidence="1" id="KW-0479">Metal-binding</keyword>
<dbReference type="AlphaFoldDB" id="A0ABD1QMV8"/>